<evidence type="ECO:0000256" key="30">
    <source>
        <dbReference type="ARBA" id="ARBA00076025"/>
    </source>
</evidence>
<dbReference type="Pfam" id="PF00441">
    <property type="entry name" value="Acyl-CoA_dh_1"/>
    <property type="match status" value="1"/>
</dbReference>
<comment type="catalytic activity">
    <reaction evidence="26">
        <text>nonanoyl-CoA + oxidized [electron-transfer flavoprotein] + H(+) = (2E)-nonenoyl-CoA + reduced [electron-transfer flavoprotein]</text>
        <dbReference type="Rhea" id="RHEA:48208"/>
        <dbReference type="Rhea" id="RHEA-COMP:10685"/>
        <dbReference type="Rhea" id="RHEA-COMP:10686"/>
        <dbReference type="ChEBI" id="CHEBI:15378"/>
        <dbReference type="ChEBI" id="CHEBI:57692"/>
        <dbReference type="ChEBI" id="CHEBI:58307"/>
        <dbReference type="ChEBI" id="CHEBI:76291"/>
        <dbReference type="ChEBI" id="CHEBI:76292"/>
    </reaction>
    <physiologicalReaction direction="left-to-right" evidence="26">
        <dbReference type="Rhea" id="RHEA:48209"/>
    </physiologicalReaction>
</comment>
<evidence type="ECO:0000256" key="14">
    <source>
        <dbReference type="ARBA" id="ARBA00047916"/>
    </source>
</evidence>
<evidence type="ECO:0000256" key="22">
    <source>
        <dbReference type="ARBA" id="ARBA00051582"/>
    </source>
</evidence>
<dbReference type="Gene3D" id="1.20.140.10">
    <property type="entry name" value="Butyryl-CoA Dehydrogenase, subunit A, domain 3"/>
    <property type="match status" value="2"/>
</dbReference>
<keyword evidence="11" id="KW-0496">Mitochondrion</keyword>
<comment type="similarity">
    <text evidence="3 31">Belongs to the acyl-CoA dehydrogenase family.</text>
</comment>
<reference evidence="36" key="2">
    <citation type="submission" date="2025-09" db="UniProtKB">
        <authorList>
            <consortium name="Ensembl"/>
        </authorList>
    </citation>
    <scope>IDENTIFICATION</scope>
</reference>
<evidence type="ECO:0000256" key="8">
    <source>
        <dbReference type="ARBA" id="ARBA00022946"/>
    </source>
</evidence>
<comment type="catalytic activity">
    <reaction evidence="13">
        <text>decanoyl-CoA + oxidized [electron-transfer flavoprotein] + H(+) = (2E)-decenoyl-CoA + reduced [electron-transfer flavoprotein]</text>
        <dbReference type="Rhea" id="RHEA:48176"/>
        <dbReference type="Rhea" id="RHEA-COMP:10685"/>
        <dbReference type="Rhea" id="RHEA-COMP:10686"/>
        <dbReference type="ChEBI" id="CHEBI:15378"/>
        <dbReference type="ChEBI" id="CHEBI:57692"/>
        <dbReference type="ChEBI" id="CHEBI:58307"/>
        <dbReference type="ChEBI" id="CHEBI:61406"/>
        <dbReference type="ChEBI" id="CHEBI:61430"/>
    </reaction>
    <physiologicalReaction direction="left-to-right" evidence="13">
        <dbReference type="Rhea" id="RHEA:48177"/>
    </physiologicalReaction>
</comment>
<evidence type="ECO:0000256" key="18">
    <source>
        <dbReference type="ARBA" id="ARBA00049224"/>
    </source>
</evidence>
<sequence length="594" mass="64498">MSHIALLLVSSKSRLNIEDSAAASLCRLLICSLLRYKIESEEVEELNQLVAPVERFFSEQVDSAKIDREAKIPPETLNGLKELGLFGVMIPEEYGGLGLSNTMYARLAEITSLDGSIAVTLAAHQAIGLKGILIAGNEAQKQKYLPKLASGEHIAAFCLTEPGSGSDAASIQTRATLSEDGKHYLINGSKIWISNGDMADIMTVFARTEVVVDGVKKDKISAFIVERAFGGITSGKPEDKLGIRGSNTCEVSFDNVPVPVENVIGEVGGGFKVAMNILNSGRFSMGSSSAGMIKKLIELTSEYAASRKQFNKSLAEFGMIQEKFALMAINAFVMESMAYLTAGMMDRPGLPDCSLEAAMVKVFSSEGGWICVSEALQVLGGLGYTKNYPYERYVRDCRILPIFEGTNEILRMYIALTGMQYAGKVLTGKRGNIGLALSMVGKNLRNSLGGSVDLGLTGPDGVVHPSLAESAKKMEQNVSLFGSTVQSLLYRYGKTIVDEQLVLKRVADVLINVYAMTAVLSRASRSICIGLRNHDHEVLLANTFCSEAFFKNNYLMTQLQKHSPENNDANIKKIAQAVLENRAYVCSHPLERTF</sequence>
<evidence type="ECO:0000256" key="24">
    <source>
        <dbReference type="ARBA" id="ARBA00052354"/>
    </source>
</evidence>
<evidence type="ECO:0000259" key="34">
    <source>
        <dbReference type="Pfam" id="PF02771"/>
    </source>
</evidence>
<evidence type="ECO:0000256" key="23">
    <source>
        <dbReference type="ARBA" id="ARBA00052172"/>
    </source>
</evidence>
<dbReference type="Proteomes" id="UP000694389">
    <property type="component" value="Unassembled WGS sequence"/>
</dbReference>
<comment type="catalytic activity">
    <reaction evidence="15">
        <text>oxidized [electron-transfer flavoprotein] + (9Z)-octadecenoyl-CoA + H(+) = (2E,9Z)-octadecadienoyl-CoA + reduced [electron-transfer flavoprotein]</text>
        <dbReference type="Rhea" id="RHEA:47300"/>
        <dbReference type="Rhea" id="RHEA-COMP:10685"/>
        <dbReference type="Rhea" id="RHEA-COMP:10686"/>
        <dbReference type="ChEBI" id="CHEBI:15378"/>
        <dbReference type="ChEBI" id="CHEBI:57387"/>
        <dbReference type="ChEBI" id="CHEBI:57692"/>
        <dbReference type="ChEBI" id="CHEBI:58307"/>
        <dbReference type="ChEBI" id="CHEBI:77553"/>
    </reaction>
    <physiologicalReaction direction="left-to-right" evidence="15">
        <dbReference type="Rhea" id="RHEA:47301"/>
    </physiologicalReaction>
</comment>
<gene>
    <name evidence="36" type="primary">acad9</name>
</gene>
<evidence type="ECO:0000259" key="35">
    <source>
        <dbReference type="Pfam" id="PF21343"/>
    </source>
</evidence>
<evidence type="ECO:0000256" key="11">
    <source>
        <dbReference type="ARBA" id="ARBA00023128"/>
    </source>
</evidence>
<comment type="subunit">
    <text evidence="28">Homodimer. Interacts with NDUFAF1 and ECSIT. Part of the mitochondrial complex I assembly/MCIA complex that comprises at least the core subunits TMEM126B, NDUFAF1, ECSIT and ACAD9 and complement subunits such as COA1 and TMEM186. Interacts with TMEM70 and TMEM242.</text>
</comment>
<evidence type="ECO:0000256" key="13">
    <source>
        <dbReference type="ARBA" id="ARBA00047546"/>
    </source>
</evidence>
<dbReference type="InterPro" id="IPR049448">
    <property type="entry name" value="ACAD9/ACADV-like_C"/>
</dbReference>
<evidence type="ECO:0000256" key="25">
    <source>
        <dbReference type="ARBA" id="ARBA00052438"/>
    </source>
</evidence>
<dbReference type="InterPro" id="IPR013786">
    <property type="entry name" value="AcylCoA_DH/ox_N"/>
</dbReference>
<dbReference type="Gene3D" id="1.10.540.10">
    <property type="entry name" value="Acyl-CoA dehydrogenase/oxidase, N-terminal domain"/>
    <property type="match status" value="1"/>
</dbReference>
<comment type="catalytic activity">
    <reaction evidence="22">
        <text>(9Z)-hexadecenoyl-CoA + oxidized [electron-transfer flavoprotein] + H(+) = (2E,9Z)-hexadecadienoyl-CoA + reduced [electron-transfer flavoprotein]</text>
        <dbReference type="Rhea" id="RHEA:47304"/>
        <dbReference type="Rhea" id="RHEA-COMP:10685"/>
        <dbReference type="Rhea" id="RHEA-COMP:10686"/>
        <dbReference type="ChEBI" id="CHEBI:15378"/>
        <dbReference type="ChEBI" id="CHEBI:57692"/>
        <dbReference type="ChEBI" id="CHEBI:58307"/>
        <dbReference type="ChEBI" id="CHEBI:61540"/>
        <dbReference type="ChEBI" id="CHEBI:77549"/>
    </reaction>
    <physiologicalReaction direction="left-to-right" evidence="22">
        <dbReference type="Rhea" id="RHEA:47305"/>
    </physiologicalReaction>
</comment>
<dbReference type="InterPro" id="IPR006089">
    <property type="entry name" value="Acyl-CoA_DH_CS"/>
</dbReference>
<evidence type="ECO:0000256" key="6">
    <source>
        <dbReference type="ARBA" id="ARBA00022792"/>
    </source>
</evidence>
<dbReference type="FunFam" id="1.10.540.10:FF:000001">
    <property type="entry name" value="Very long-chain-specific acyl-CoA dehydrogenase, mitochondrial"/>
    <property type="match status" value="1"/>
</dbReference>
<evidence type="ECO:0000256" key="28">
    <source>
        <dbReference type="ARBA" id="ARBA00064101"/>
    </source>
</evidence>
<dbReference type="InterPro" id="IPR009075">
    <property type="entry name" value="AcylCo_DH/oxidase_C"/>
</dbReference>
<comment type="catalytic activity">
    <reaction evidence="21">
        <text>(9Z,12Z)-octadecadienoyl-CoA + oxidized [electron-transfer flavoprotein] + H(+) = (2E,9Z,12Z)-octadecatrienoyl-CoA + reduced [electron-transfer flavoprotein]</text>
        <dbReference type="Rhea" id="RHEA:48188"/>
        <dbReference type="Rhea" id="RHEA-COMP:10685"/>
        <dbReference type="Rhea" id="RHEA-COMP:10686"/>
        <dbReference type="ChEBI" id="CHEBI:15378"/>
        <dbReference type="ChEBI" id="CHEBI:57383"/>
        <dbReference type="ChEBI" id="CHEBI:57692"/>
        <dbReference type="ChEBI" id="CHEBI:58307"/>
        <dbReference type="ChEBI" id="CHEBI:77558"/>
    </reaction>
    <physiologicalReaction direction="left-to-right" evidence="21">
        <dbReference type="Rhea" id="RHEA:48189"/>
    </physiologicalReaction>
</comment>
<evidence type="ECO:0000256" key="4">
    <source>
        <dbReference type="ARBA" id="ARBA00022553"/>
    </source>
</evidence>
<feature type="domain" description="Acyl-CoA dehydrogenase/oxidase N-terminal" evidence="34">
    <location>
        <begin position="44"/>
        <end position="152"/>
    </location>
</feature>
<dbReference type="Pfam" id="PF02771">
    <property type="entry name" value="Acyl-CoA_dh_N"/>
    <property type="match status" value="1"/>
</dbReference>
<reference evidence="36" key="1">
    <citation type="submission" date="2025-08" db="UniProtKB">
        <authorList>
            <consortium name="Ensembl"/>
        </authorList>
    </citation>
    <scope>IDENTIFICATION</scope>
</reference>
<dbReference type="PANTHER" id="PTHR43884:SF9">
    <property type="entry name" value="COMPLEX I ASSEMBLY FACTOR ACAD9, MITOCHONDRIAL"/>
    <property type="match status" value="1"/>
</dbReference>
<keyword evidence="6" id="KW-0999">Mitochondrion inner membrane</keyword>
<evidence type="ECO:0000256" key="3">
    <source>
        <dbReference type="ARBA" id="ARBA00009347"/>
    </source>
</evidence>
<comment type="catalytic activity">
    <reaction evidence="23">
        <text>(4Z,7Z,10Z,13Z,16Z,19Z)-docosahexaenoyl-CoA + oxidized [electron-transfer flavoprotein] + H(+) = (2E,4Z,7Z,10Z,13Z,16Z,19Z)-docosaheptaenoyl-CoA + reduced [electron-transfer flavoprotein]</text>
        <dbReference type="Rhea" id="RHEA:48184"/>
        <dbReference type="Rhea" id="RHEA-COMP:10685"/>
        <dbReference type="Rhea" id="RHEA-COMP:10686"/>
        <dbReference type="ChEBI" id="CHEBI:15378"/>
        <dbReference type="ChEBI" id="CHEBI:57692"/>
        <dbReference type="ChEBI" id="CHEBI:58307"/>
        <dbReference type="ChEBI" id="CHEBI:74298"/>
        <dbReference type="ChEBI" id="CHEBI:77559"/>
    </reaction>
    <physiologicalReaction direction="left-to-right" evidence="23">
        <dbReference type="Rhea" id="RHEA:48185"/>
    </physiologicalReaction>
</comment>
<organism evidence="36 37">
    <name type="scientific">Dicentrarchus labrax</name>
    <name type="common">European seabass</name>
    <name type="synonym">Morone labrax</name>
    <dbReference type="NCBI Taxonomy" id="13489"/>
    <lineage>
        <taxon>Eukaryota</taxon>
        <taxon>Metazoa</taxon>
        <taxon>Chordata</taxon>
        <taxon>Craniata</taxon>
        <taxon>Vertebrata</taxon>
        <taxon>Euteleostomi</taxon>
        <taxon>Actinopterygii</taxon>
        <taxon>Neopterygii</taxon>
        <taxon>Teleostei</taxon>
        <taxon>Neoteleostei</taxon>
        <taxon>Acanthomorphata</taxon>
        <taxon>Eupercaria</taxon>
        <taxon>Moronidae</taxon>
        <taxon>Dicentrarchus</taxon>
    </lineage>
</organism>
<dbReference type="GO" id="GO:0005743">
    <property type="term" value="C:mitochondrial inner membrane"/>
    <property type="evidence" value="ECO:0007669"/>
    <property type="project" value="UniProtKB-SubCell"/>
</dbReference>
<dbReference type="GO" id="GO:0006631">
    <property type="term" value="P:fatty acid metabolic process"/>
    <property type="evidence" value="ECO:0007669"/>
    <property type="project" value="UniProtKB-ARBA"/>
</dbReference>
<feature type="domain" description="Acyl-CoA oxidase/dehydrogenase middle" evidence="33">
    <location>
        <begin position="156"/>
        <end position="256"/>
    </location>
</feature>
<dbReference type="Gene3D" id="2.40.110.10">
    <property type="entry name" value="Butyryl-CoA Dehydrogenase, subunit A, domain 2"/>
    <property type="match status" value="1"/>
</dbReference>
<dbReference type="GeneTree" id="ENSGT00940000157312"/>
<keyword evidence="5 31" id="KW-0285">Flavoprotein</keyword>
<keyword evidence="8" id="KW-0809">Transit peptide</keyword>
<evidence type="ECO:0000256" key="7">
    <source>
        <dbReference type="ARBA" id="ARBA00022827"/>
    </source>
</evidence>
<evidence type="ECO:0000256" key="29">
    <source>
        <dbReference type="ARBA" id="ARBA00073945"/>
    </source>
</evidence>
<evidence type="ECO:0000256" key="27">
    <source>
        <dbReference type="ARBA" id="ARBA00055983"/>
    </source>
</evidence>
<dbReference type="GO" id="GO:0003995">
    <property type="term" value="F:acyl-CoA dehydrogenase activity"/>
    <property type="evidence" value="ECO:0007669"/>
    <property type="project" value="InterPro"/>
</dbReference>
<dbReference type="FunFam" id="2.40.110.10:FF:000006">
    <property type="entry name" value="very long-chain specific acyl-CoA dehydrogenase, mitochondrial"/>
    <property type="match status" value="1"/>
</dbReference>
<dbReference type="AlphaFoldDB" id="A0A8C4E9B6"/>
<keyword evidence="7 31" id="KW-0274">FAD</keyword>
<proteinExistence type="inferred from homology"/>
<evidence type="ECO:0000256" key="1">
    <source>
        <dbReference type="ARBA" id="ARBA00001974"/>
    </source>
</evidence>
<keyword evidence="10 31" id="KW-0560">Oxidoreductase</keyword>
<evidence type="ECO:0000256" key="5">
    <source>
        <dbReference type="ARBA" id="ARBA00022630"/>
    </source>
</evidence>
<comment type="catalytic activity">
    <reaction evidence="25">
        <text>undecanoyl-CoA + oxidized [electron-transfer flavoprotein] + H(+) = trans-2-undecenoyl-CoA + reduced [electron-transfer flavoprotein]</text>
        <dbReference type="Rhea" id="RHEA:48200"/>
        <dbReference type="Rhea" id="RHEA-COMP:10685"/>
        <dbReference type="Rhea" id="RHEA-COMP:10686"/>
        <dbReference type="ChEBI" id="CHEBI:15378"/>
        <dbReference type="ChEBI" id="CHEBI:57692"/>
        <dbReference type="ChEBI" id="CHEBI:58307"/>
        <dbReference type="ChEBI" id="CHEBI:77547"/>
        <dbReference type="ChEBI" id="CHEBI:77548"/>
    </reaction>
    <physiologicalReaction direction="left-to-right" evidence="25">
        <dbReference type="Rhea" id="RHEA:48201"/>
    </physiologicalReaction>
</comment>
<dbReference type="InterPro" id="IPR037069">
    <property type="entry name" value="AcylCoA_DH/ox_N_sf"/>
</dbReference>
<evidence type="ECO:0000313" key="36">
    <source>
        <dbReference type="Ensembl" id="ENSDLAP00005014318.1"/>
    </source>
</evidence>
<comment type="catalytic activity">
    <reaction evidence="19">
        <text>(9E)-octadecenoyl-CoA + oxidized [electron-transfer flavoprotein] + H(+) = (2E,9E)-octadecadienoyl-CoA + reduced [electron-transfer flavoprotein]</text>
        <dbReference type="Rhea" id="RHEA:48192"/>
        <dbReference type="Rhea" id="RHEA-COMP:10685"/>
        <dbReference type="Rhea" id="RHEA-COMP:10686"/>
        <dbReference type="ChEBI" id="CHEBI:15378"/>
        <dbReference type="ChEBI" id="CHEBI:57692"/>
        <dbReference type="ChEBI" id="CHEBI:58307"/>
        <dbReference type="ChEBI" id="CHEBI:77537"/>
        <dbReference type="ChEBI" id="CHEBI:77552"/>
    </reaction>
    <physiologicalReaction direction="left-to-right" evidence="19">
        <dbReference type="Rhea" id="RHEA:48193"/>
    </physiologicalReaction>
</comment>
<evidence type="ECO:0000256" key="21">
    <source>
        <dbReference type="ARBA" id="ARBA00051128"/>
    </source>
</evidence>
<dbReference type="GO" id="GO:0050660">
    <property type="term" value="F:flavin adenine dinucleotide binding"/>
    <property type="evidence" value="ECO:0007669"/>
    <property type="project" value="InterPro"/>
</dbReference>
<dbReference type="InterPro" id="IPR006091">
    <property type="entry name" value="Acyl-CoA_Oxase/DH_mid-dom"/>
</dbReference>
<keyword evidence="37" id="KW-1185">Reference proteome</keyword>
<evidence type="ECO:0000256" key="2">
    <source>
        <dbReference type="ARBA" id="ARBA00004443"/>
    </source>
</evidence>
<evidence type="ECO:0000256" key="19">
    <source>
        <dbReference type="ARBA" id="ARBA00050339"/>
    </source>
</evidence>
<comment type="catalytic activity">
    <reaction evidence="18">
        <text>octadecanoyl-CoA + oxidized [electron-transfer flavoprotein] + H(+) = (2E)-octadecenoyl-CoA + reduced [electron-transfer flavoprotein]</text>
        <dbReference type="Rhea" id="RHEA:47240"/>
        <dbReference type="Rhea" id="RHEA-COMP:10685"/>
        <dbReference type="Rhea" id="RHEA-COMP:10686"/>
        <dbReference type="ChEBI" id="CHEBI:15378"/>
        <dbReference type="ChEBI" id="CHEBI:57394"/>
        <dbReference type="ChEBI" id="CHEBI:57692"/>
        <dbReference type="ChEBI" id="CHEBI:58307"/>
        <dbReference type="ChEBI" id="CHEBI:71412"/>
    </reaction>
    <physiologicalReaction direction="left-to-right" evidence="18">
        <dbReference type="Rhea" id="RHEA:47241"/>
    </physiologicalReaction>
</comment>
<dbReference type="Pfam" id="PF02770">
    <property type="entry name" value="Acyl-CoA_dh_M"/>
    <property type="match status" value="1"/>
</dbReference>
<comment type="catalytic activity">
    <reaction evidence="16">
        <text>tetradecanoyl-CoA + oxidized [electron-transfer flavoprotein] + H(+) = (2E)-tetradecenoyl-CoA + reduced [electron-transfer flavoprotein]</text>
        <dbReference type="Rhea" id="RHEA:47316"/>
        <dbReference type="Rhea" id="RHEA-COMP:10685"/>
        <dbReference type="Rhea" id="RHEA-COMP:10686"/>
        <dbReference type="ChEBI" id="CHEBI:15378"/>
        <dbReference type="ChEBI" id="CHEBI:57385"/>
        <dbReference type="ChEBI" id="CHEBI:57692"/>
        <dbReference type="ChEBI" id="CHEBI:58307"/>
        <dbReference type="ChEBI" id="CHEBI:61405"/>
    </reaction>
    <physiologicalReaction direction="left-to-right" evidence="16">
        <dbReference type="Rhea" id="RHEA:47317"/>
    </physiologicalReaction>
</comment>
<comment type="catalytic activity">
    <reaction evidence="20">
        <text>pentadecanoyl-CoA + oxidized [electron-transfer flavoprotein] + H(+) = (2E)-pentadecenoyl-CoA + reduced [electron-transfer flavoprotein]</text>
        <dbReference type="Rhea" id="RHEA:48204"/>
        <dbReference type="Rhea" id="RHEA-COMP:10685"/>
        <dbReference type="Rhea" id="RHEA-COMP:10686"/>
        <dbReference type="ChEBI" id="CHEBI:15378"/>
        <dbReference type="ChEBI" id="CHEBI:57692"/>
        <dbReference type="ChEBI" id="CHEBI:58307"/>
        <dbReference type="ChEBI" id="CHEBI:74309"/>
        <dbReference type="ChEBI" id="CHEBI:77545"/>
    </reaction>
    <physiologicalReaction direction="left-to-right" evidence="20">
        <dbReference type="Rhea" id="RHEA:48205"/>
    </physiologicalReaction>
</comment>
<dbReference type="InterPro" id="IPR009100">
    <property type="entry name" value="AcylCoA_DH/oxidase_NM_dom_sf"/>
</dbReference>
<evidence type="ECO:0000256" key="17">
    <source>
        <dbReference type="ARBA" id="ARBA00049140"/>
    </source>
</evidence>
<dbReference type="PROSITE" id="PS00073">
    <property type="entry name" value="ACYL_COA_DH_2"/>
    <property type="match status" value="1"/>
</dbReference>
<dbReference type="SUPFAM" id="SSF56645">
    <property type="entry name" value="Acyl-CoA dehydrogenase NM domain-like"/>
    <property type="match status" value="1"/>
</dbReference>
<evidence type="ECO:0000256" key="16">
    <source>
        <dbReference type="ARBA" id="ARBA00049038"/>
    </source>
</evidence>
<dbReference type="FunFam" id="1.20.140.10:FF:000008">
    <property type="entry name" value="acyl-CoA dehydrogenase family member 9, mitochondrial"/>
    <property type="match status" value="1"/>
</dbReference>
<evidence type="ECO:0000259" key="32">
    <source>
        <dbReference type="Pfam" id="PF00441"/>
    </source>
</evidence>
<evidence type="ECO:0000256" key="10">
    <source>
        <dbReference type="ARBA" id="ARBA00023002"/>
    </source>
</evidence>
<dbReference type="InterPro" id="IPR036250">
    <property type="entry name" value="AcylCo_DH-like_C"/>
</dbReference>
<evidence type="ECO:0000256" key="20">
    <source>
        <dbReference type="ARBA" id="ARBA00050383"/>
    </source>
</evidence>
<keyword evidence="9" id="KW-0007">Acetylation</keyword>
<dbReference type="CDD" id="cd01161">
    <property type="entry name" value="VLCAD"/>
    <property type="match status" value="1"/>
</dbReference>
<dbReference type="SUPFAM" id="SSF47203">
    <property type="entry name" value="Acyl-CoA dehydrogenase C-terminal domain-like"/>
    <property type="match status" value="2"/>
</dbReference>
<feature type="domain" description="Acyl-CoA dehydrogenase/oxidase C-terminal" evidence="32">
    <location>
        <begin position="268"/>
        <end position="415"/>
    </location>
</feature>
<comment type="function">
    <text evidence="27">As part of the MCIA complex, primarily participates in the assembly of the mitochondrial complex I and therefore plays a role in oxidative phosphorylation. This moonlighting protein also has a dehydrogenase activity toward a broad range of substrates with greater specificity for long-chain unsaturated acyl-CoAs. However, in vivo, it does not seem to play a primary role in fatty acid oxidation. In addition, the function in complex I assembly is independent of the dehydrogenase activity of the protein.</text>
</comment>
<name>A0A8C4E9B6_DICLA</name>
<keyword evidence="4" id="KW-0597">Phosphoprotein</keyword>
<dbReference type="Pfam" id="PF21343">
    <property type="entry name" value="ACAD9-ACADV_C"/>
    <property type="match status" value="1"/>
</dbReference>
<accession>A0A8C4E9B6</accession>
<evidence type="ECO:0000313" key="37">
    <source>
        <dbReference type="Proteomes" id="UP000694389"/>
    </source>
</evidence>
<dbReference type="FunFam" id="1.20.140.10:FF:000023">
    <property type="entry name" value="Acyl-CoA dehydrogenase family member 9"/>
    <property type="match status" value="1"/>
</dbReference>
<comment type="subcellular location">
    <subcellularLocation>
        <location evidence="2">Mitochondrion inner membrane</location>
        <topology evidence="2">Peripheral membrane protein</topology>
        <orientation evidence="2">Matrix side</orientation>
    </subcellularLocation>
</comment>
<comment type="catalytic activity">
    <reaction evidence="24">
        <text>heptadecanoyl-CoA + oxidized [electron-transfer flavoprotein] + H(+) = trans-2-heptadecenoyl-CoA + reduced [electron-transfer flavoprotein]</text>
        <dbReference type="Rhea" id="RHEA:48196"/>
        <dbReference type="Rhea" id="RHEA-COMP:10685"/>
        <dbReference type="Rhea" id="RHEA-COMP:10686"/>
        <dbReference type="ChEBI" id="CHEBI:15378"/>
        <dbReference type="ChEBI" id="CHEBI:57692"/>
        <dbReference type="ChEBI" id="CHEBI:58307"/>
        <dbReference type="ChEBI" id="CHEBI:74307"/>
        <dbReference type="ChEBI" id="CHEBI:77551"/>
    </reaction>
    <physiologicalReaction direction="left-to-right" evidence="24">
        <dbReference type="Rhea" id="RHEA:48197"/>
    </physiologicalReaction>
</comment>
<dbReference type="Ensembl" id="ENSDLAT00005015586.2">
    <property type="protein sequence ID" value="ENSDLAP00005014318.1"/>
    <property type="gene ID" value="ENSDLAG00005004919.2"/>
</dbReference>
<comment type="catalytic activity">
    <reaction evidence="17">
        <text>eicosanoyl-CoA + oxidized [electron-transfer flavoprotein] + H(+) = (2E)-eicosenoyl-CoA + reduced [electron-transfer flavoprotein]</text>
        <dbReference type="Rhea" id="RHEA:47236"/>
        <dbReference type="Rhea" id="RHEA-COMP:10685"/>
        <dbReference type="Rhea" id="RHEA-COMP:10686"/>
        <dbReference type="ChEBI" id="CHEBI:15378"/>
        <dbReference type="ChEBI" id="CHEBI:57380"/>
        <dbReference type="ChEBI" id="CHEBI:57692"/>
        <dbReference type="ChEBI" id="CHEBI:58307"/>
        <dbReference type="ChEBI" id="CHEBI:74691"/>
    </reaction>
    <physiologicalReaction direction="left-to-right" evidence="17">
        <dbReference type="Rhea" id="RHEA:47237"/>
    </physiologicalReaction>
</comment>
<comment type="cofactor">
    <cofactor evidence="1 31">
        <name>FAD</name>
        <dbReference type="ChEBI" id="CHEBI:57692"/>
    </cofactor>
</comment>
<protein>
    <recommendedName>
        <fullName evidence="29">Complex I assembly factor ACAD9, mitochondrial</fullName>
    </recommendedName>
    <alternativeName>
        <fullName evidence="30">Acyl-CoA dehydrogenase family member 9</fullName>
    </alternativeName>
</protein>
<keyword evidence="12" id="KW-0472">Membrane</keyword>
<evidence type="ECO:0000256" key="9">
    <source>
        <dbReference type="ARBA" id="ARBA00022990"/>
    </source>
</evidence>
<evidence type="ECO:0000256" key="12">
    <source>
        <dbReference type="ARBA" id="ARBA00023136"/>
    </source>
</evidence>
<evidence type="ECO:0000256" key="31">
    <source>
        <dbReference type="RuleBase" id="RU362125"/>
    </source>
</evidence>
<dbReference type="PANTHER" id="PTHR43884">
    <property type="entry name" value="ACYL-COA DEHYDROGENASE"/>
    <property type="match status" value="1"/>
</dbReference>
<evidence type="ECO:0000256" key="26">
    <source>
        <dbReference type="ARBA" id="ARBA00052466"/>
    </source>
</evidence>
<evidence type="ECO:0000259" key="33">
    <source>
        <dbReference type="Pfam" id="PF02770"/>
    </source>
</evidence>
<evidence type="ECO:0000256" key="15">
    <source>
        <dbReference type="ARBA" id="ARBA00048725"/>
    </source>
</evidence>
<dbReference type="InterPro" id="IPR046373">
    <property type="entry name" value="Acyl-CoA_Oxase/DH_mid-dom_sf"/>
</dbReference>
<dbReference type="PROSITE" id="PS00072">
    <property type="entry name" value="ACYL_COA_DH_1"/>
    <property type="match status" value="1"/>
</dbReference>
<feature type="domain" description="ACAD9/ACADV-like C-terminal" evidence="35">
    <location>
        <begin position="465"/>
        <end position="583"/>
    </location>
</feature>
<comment type="catalytic activity">
    <reaction evidence="14">
        <text>oxidized [electron-transfer flavoprotein] + hexadecanoyl-CoA + H(+) = (2E)-hexadecenoyl-CoA + reduced [electron-transfer flavoprotein]</text>
        <dbReference type="Rhea" id="RHEA:43448"/>
        <dbReference type="Rhea" id="RHEA-COMP:10685"/>
        <dbReference type="Rhea" id="RHEA-COMP:10686"/>
        <dbReference type="ChEBI" id="CHEBI:15378"/>
        <dbReference type="ChEBI" id="CHEBI:57379"/>
        <dbReference type="ChEBI" id="CHEBI:57692"/>
        <dbReference type="ChEBI" id="CHEBI:58307"/>
        <dbReference type="ChEBI" id="CHEBI:61526"/>
    </reaction>
    <physiologicalReaction direction="left-to-right" evidence="14">
        <dbReference type="Rhea" id="RHEA:43449"/>
    </physiologicalReaction>
</comment>